<proteinExistence type="predicted"/>
<dbReference type="AlphaFoldDB" id="A0A094Q9C3"/>
<comment type="caution">
    <text evidence="1">The sequence shown here is derived from an EMBL/GenBank/DDBJ whole genome shotgun (WGS) entry which is preliminary data.</text>
</comment>
<sequence>MTTLTSPHDLLAAIPFLIGYHPIDSLVVVSIKEESVGMAMRVDYPILQDENFFDAMAHHCLSDGAEGALIVVYQPLDSLDGDRVAAQATAALSRAGIAIYESILIADGLFRSLLCHDITCCPIEGRPVPPLDSSRIAAESVVAGHPMPFATYADLDGSVRSNLLAHEVLWLERVSKSAVDPASPDLNHSQRDGATAVIDLANDFITHGFSTDQDLIAHVLGRLSDIQVRDFALGSHDDESITAYKTMWLHLLRSAPVGYVAPVATLTAAIAYESGEGALARAALARAFDDCPSYSLATLLQRVFSAGWPPQSFAGMRSELHPKVTAGIFGD</sequence>
<reference evidence="1" key="1">
    <citation type="submission" date="2014-05" db="EMBL/GenBank/DDBJ databases">
        <title>Key roles for freshwater Actinobacteria revealed by deep metagenomic sequencing.</title>
        <authorList>
            <person name="Ghai R."/>
            <person name="Mizuno C.M."/>
            <person name="Picazo A."/>
            <person name="Camacho A."/>
            <person name="Rodriguez-Valera F."/>
        </authorList>
    </citation>
    <scope>NUCLEOTIDE SEQUENCE</scope>
</reference>
<name>A0A094Q9C3_9ZZZZ</name>
<organism evidence="1">
    <name type="scientific">freshwater metagenome</name>
    <dbReference type="NCBI Taxonomy" id="449393"/>
    <lineage>
        <taxon>unclassified sequences</taxon>
        <taxon>metagenomes</taxon>
        <taxon>ecological metagenomes</taxon>
    </lineage>
</organism>
<evidence type="ECO:0000313" key="1">
    <source>
        <dbReference type="EMBL" id="KGA20840.1"/>
    </source>
</evidence>
<dbReference type="Pfam" id="PF13830">
    <property type="entry name" value="DUF4192"/>
    <property type="match status" value="1"/>
</dbReference>
<protein>
    <recommendedName>
        <fullName evidence="2">DUF4192 domain-containing protein</fullName>
    </recommendedName>
</protein>
<evidence type="ECO:0008006" key="2">
    <source>
        <dbReference type="Google" id="ProtNLM"/>
    </source>
</evidence>
<accession>A0A094Q9C3</accession>
<dbReference type="InterPro" id="IPR025447">
    <property type="entry name" value="DUF4192"/>
</dbReference>
<dbReference type="EMBL" id="JNSK01000001">
    <property type="protein sequence ID" value="KGA20840.1"/>
    <property type="molecule type" value="Genomic_DNA"/>
</dbReference>
<gene>
    <name evidence="1" type="ORF">GM50_0660</name>
</gene>